<keyword evidence="1" id="KW-1188">Viral release from host cell</keyword>
<dbReference type="Proteomes" id="UP000095544">
    <property type="component" value="Unassembled WGS sequence"/>
</dbReference>
<sequence length="152" mass="16860">MALTEKQKIFADEYLIDLNATRAYRVAYPSVKNDDTAAAAGSRLLKNVKVAVYIDQELENLRSERVADAQEVMEHLTAVMRGEVKEEVVVVEGAGEGYSEAKIIEKQIAERDRIKAAELLGKRYSMFTDKVDVNGVEGVVIVDDIPKPDNTS</sequence>
<dbReference type="EMBL" id="CYZU01000071">
    <property type="protein sequence ID" value="CUP24790.1"/>
    <property type="molecule type" value="Genomic_DNA"/>
</dbReference>
<dbReference type="InterPro" id="IPR005335">
    <property type="entry name" value="Terminase_ssu"/>
</dbReference>
<dbReference type="PANTHER" id="PTHR41328:SF2">
    <property type="entry name" value="TERMINASE SMALL SUBUNIT"/>
    <property type="match status" value="1"/>
</dbReference>
<keyword evidence="2" id="KW-0231">Viral genome packaging</keyword>
<dbReference type="InterPro" id="IPR052404">
    <property type="entry name" value="SPP1-like_terminase"/>
</dbReference>
<organism evidence="3 4">
    <name type="scientific">Faecalicatena contorta</name>
    <dbReference type="NCBI Taxonomy" id="39482"/>
    <lineage>
        <taxon>Bacteria</taxon>
        <taxon>Bacillati</taxon>
        <taxon>Bacillota</taxon>
        <taxon>Clostridia</taxon>
        <taxon>Lachnospirales</taxon>
        <taxon>Lachnospiraceae</taxon>
        <taxon>Faecalicatena</taxon>
    </lineage>
</organism>
<name>A0A174LSU4_9FIRM</name>
<evidence type="ECO:0000256" key="1">
    <source>
        <dbReference type="ARBA" id="ARBA00022612"/>
    </source>
</evidence>
<dbReference type="GO" id="GO:0051276">
    <property type="term" value="P:chromosome organization"/>
    <property type="evidence" value="ECO:0007669"/>
    <property type="project" value="InterPro"/>
</dbReference>
<dbReference type="OrthoDB" id="7358785at2"/>
<dbReference type="Gene3D" id="1.10.10.1400">
    <property type="entry name" value="Terminase, small subunit, N-terminal DNA-binding domain, HTH motif"/>
    <property type="match status" value="1"/>
</dbReference>
<dbReference type="AlphaFoldDB" id="A0A174LSU4"/>
<evidence type="ECO:0000313" key="3">
    <source>
        <dbReference type="EMBL" id="CUP24790.1"/>
    </source>
</evidence>
<accession>A0A174LSU4</accession>
<protein>
    <submittedName>
        <fullName evidence="3">Terminase small subunit</fullName>
    </submittedName>
</protein>
<dbReference type="RefSeq" id="WP_055155103.1">
    <property type="nucleotide sequence ID" value="NZ_CYZU01000071.1"/>
</dbReference>
<reference evidence="3 4" key="1">
    <citation type="submission" date="2015-09" db="EMBL/GenBank/DDBJ databases">
        <authorList>
            <consortium name="Pathogen Informatics"/>
        </authorList>
    </citation>
    <scope>NUCLEOTIDE SEQUENCE [LARGE SCALE GENOMIC DNA]</scope>
    <source>
        <strain evidence="3 4">2789STDY5834876</strain>
    </source>
</reference>
<evidence type="ECO:0000313" key="4">
    <source>
        <dbReference type="Proteomes" id="UP000095544"/>
    </source>
</evidence>
<evidence type="ECO:0000256" key="2">
    <source>
        <dbReference type="ARBA" id="ARBA00023219"/>
    </source>
</evidence>
<dbReference type="Pfam" id="PF03592">
    <property type="entry name" value="Terminase_2"/>
    <property type="match status" value="1"/>
</dbReference>
<dbReference type="Gene3D" id="6.10.140.2160">
    <property type="match status" value="1"/>
</dbReference>
<dbReference type="STRING" id="39482.ERS852491_04647"/>
<proteinExistence type="predicted"/>
<gene>
    <name evidence="3" type="ORF">ERS852491_04647</name>
</gene>
<dbReference type="InterPro" id="IPR038713">
    <property type="entry name" value="Terminase_Gp1_N_sf"/>
</dbReference>
<dbReference type="PANTHER" id="PTHR41328">
    <property type="entry name" value="TERMINASE SMALL SUBUNIT-RELATED"/>
    <property type="match status" value="1"/>
</dbReference>